<dbReference type="InterPro" id="IPR025996">
    <property type="entry name" value="MT1864/Rv1816-like_C"/>
</dbReference>
<dbReference type="SUPFAM" id="SSF48498">
    <property type="entry name" value="Tetracyclin repressor-like, C-terminal domain"/>
    <property type="match status" value="1"/>
</dbReference>
<evidence type="ECO:0000259" key="5">
    <source>
        <dbReference type="PROSITE" id="PS50977"/>
    </source>
</evidence>
<organism evidence="6 7">
    <name type="scientific">Alteromonas gracilis</name>
    <dbReference type="NCBI Taxonomy" id="1479524"/>
    <lineage>
        <taxon>Bacteria</taxon>
        <taxon>Pseudomonadati</taxon>
        <taxon>Pseudomonadota</taxon>
        <taxon>Gammaproteobacteria</taxon>
        <taxon>Alteromonadales</taxon>
        <taxon>Alteromonadaceae</taxon>
        <taxon>Alteromonas/Salinimonas group</taxon>
        <taxon>Alteromonas</taxon>
    </lineage>
</organism>
<dbReference type="InterPro" id="IPR050624">
    <property type="entry name" value="HTH-type_Tx_Regulator"/>
</dbReference>
<comment type="caution">
    <text evidence="6">The sequence shown here is derived from an EMBL/GenBank/DDBJ whole genome shotgun (WGS) entry which is preliminary data.</text>
</comment>
<reference evidence="7" key="1">
    <citation type="journal article" date="2020" name="Int. J. Syst. Evol. Microbiol.">
        <title>Alteromonas alba sp. nov., a marine bacterium isolated from the seawater of the West Pacific Ocean.</title>
        <authorList>
            <person name="Sun C."/>
            <person name="Wu Y.-H."/>
            <person name="Xamxidin M."/>
            <person name="Cheng H."/>
            <person name="Xu X.-W."/>
        </authorList>
    </citation>
    <scope>NUCLEOTIDE SEQUENCE [LARGE SCALE GENOMIC DNA]</scope>
    <source>
        <strain evidence="7">9a2</strain>
    </source>
</reference>
<evidence type="ECO:0000313" key="6">
    <source>
        <dbReference type="EMBL" id="PRO69646.1"/>
    </source>
</evidence>
<evidence type="ECO:0000256" key="4">
    <source>
        <dbReference type="PROSITE-ProRule" id="PRU00335"/>
    </source>
</evidence>
<feature type="DNA-binding region" description="H-T-H motif" evidence="4">
    <location>
        <begin position="24"/>
        <end position="43"/>
    </location>
</feature>
<sequence>MNNKEKILQAASELFSEEGDDALSVRNIAKRANLSTIGIYSHFKGKQGILNALCQQACEVLAQSILRANGNTASDKVLDACENILSYAESNTAHYQLIFGGSTSFFSMTEETMTAKSTLIETMAGLCKTLPKKQVSSDKAVIIATQVMALTHGYIQFFQSNHSPELTQTNWKDKALQAVRLHVYAIVATQ</sequence>
<dbReference type="Gene3D" id="1.10.357.10">
    <property type="entry name" value="Tetracycline Repressor, domain 2"/>
    <property type="match status" value="1"/>
</dbReference>
<dbReference type="PROSITE" id="PS50977">
    <property type="entry name" value="HTH_TETR_2"/>
    <property type="match status" value="1"/>
</dbReference>
<keyword evidence="1" id="KW-0805">Transcription regulation</keyword>
<evidence type="ECO:0000256" key="1">
    <source>
        <dbReference type="ARBA" id="ARBA00023015"/>
    </source>
</evidence>
<protein>
    <submittedName>
        <fullName evidence="6">TetR/AcrR family transcriptional regulator</fullName>
    </submittedName>
</protein>
<dbReference type="Pfam" id="PF00440">
    <property type="entry name" value="TetR_N"/>
    <property type="match status" value="1"/>
</dbReference>
<dbReference type="InterPro" id="IPR009057">
    <property type="entry name" value="Homeodomain-like_sf"/>
</dbReference>
<dbReference type="RefSeq" id="WP_105930526.1">
    <property type="nucleotide sequence ID" value="NZ_PVNO01000023.1"/>
</dbReference>
<proteinExistence type="predicted"/>
<feature type="domain" description="HTH tetR-type" evidence="5">
    <location>
        <begin position="1"/>
        <end position="61"/>
    </location>
</feature>
<evidence type="ECO:0000256" key="3">
    <source>
        <dbReference type="ARBA" id="ARBA00023163"/>
    </source>
</evidence>
<keyword evidence="2 4" id="KW-0238">DNA-binding</keyword>
<keyword evidence="3" id="KW-0804">Transcription</keyword>
<name>A0ABX5CTJ2_9ALTE</name>
<accession>A0ABX5CTJ2</accession>
<dbReference type="EMBL" id="PVNO01000023">
    <property type="protein sequence ID" value="PRO69646.1"/>
    <property type="molecule type" value="Genomic_DNA"/>
</dbReference>
<dbReference type="SUPFAM" id="SSF46689">
    <property type="entry name" value="Homeodomain-like"/>
    <property type="match status" value="1"/>
</dbReference>
<dbReference type="InterPro" id="IPR036271">
    <property type="entry name" value="Tet_transcr_reg_TetR-rel_C_sf"/>
</dbReference>
<evidence type="ECO:0000313" key="7">
    <source>
        <dbReference type="Proteomes" id="UP000239539"/>
    </source>
</evidence>
<dbReference type="PRINTS" id="PR00455">
    <property type="entry name" value="HTHTETR"/>
</dbReference>
<keyword evidence="7" id="KW-1185">Reference proteome</keyword>
<dbReference type="InterPro" id="IPR001647">
    <property type="entry name" value="HTH_TetR"/>
</dbReference>
<dbReference type="PANTHER" id="PTHR43479:SF11">
    <property type="entry name" value="ACREF_ENVCD OPERON REPRESSOR-RELATED"/>
    <property type="match status" value="1"/>
</dbReference>
<gene>
    <name evidence="6" type="ORF">C6Y39_06705</name>
</gene>
<dbReference type="PANTHER" id="PTHR43479">
    <property type="entry name" value="ACREF/ENVCD OPERON REPRESSOR-RELATED"/>
    <property type="match status" value="1"/>
</dbReference>
<dbReference type="Pfam" id="PF13305">
    <property type="entry name" value="TetR_C_33"/>
    <property type="match status" value="1"/>
</dbReference>
<evidence type="ECO:0000256" key="2">
    <source>
        <dbReference type="ARBA" id="ARBA00023125"/>
    </source>
</evidence>
<dbReference type="Proteomes" id="UP000239539">
    <property type="component" value="Unassembled WGS sequence"/>
</dbReference>